<organism evidence="6 7">
    <name type="scientific">Beauveria bassiana</name>
    <name type="common">White muscardine disease fungus</name>
    <name type="synonym">Tritirachium shiotae</name>
    <dbReference type="NCBI Taxonomy" id="176275"/>
    <lineage>
        <taxon>Eukaryota</taxon>
        <taxon>Fungi</taxon>
        <taxon>Dikarya</taxon>
        <taxon>Ascomycota</taxon>
        <taxon>Pezizomycotina</taxon>
        <taxon>Sordariomycetes</taxon>
        <taxon>Hypocreomycetidae</taxon>
        <taxon>Hypocreales</taxon>
        <taxon>Cordycipitaceae</taxon>
        <taxon>Beauveria</taxon>
    </lineage>
</organism>
<evidence type="ECO:0000256" key="2">
    <source>
        <dbReference type="ARBA" id="ARBA00022801"/>
    </source>
</evidence>
<dbReference type="GO" id="GO:0005782">
    <property type="term" value="C:peroxisomal matrix"/>
    <property type="evidence" value="ECO:0007669"/>
    <property type="project" value="UniProtKB-SubCell"/>
</dbReference>
<dbReference type="CDD" id="cd03444">
    <property type="entry name" value="Thioesterase_II_repeat1"/>
    <property type="match status" value="1"/>
</dbReference>
<feature type="domain" description="Acyl-CoA thioesterase-like C-terminal" evidence="5">
    <location>
        <begin position="179"/>
        <end position="377"/>
    </location>
</feature>
<dbReference type="Pfam" id="PF13622">
    <property type="entry name" value="4HBT_3"/>
    <property type="match status" value="1"/>
</dbReference>
<dbReference type="InterPro" id="IPR029069">
    <property type="entry name" value="HotDog_dom_sf"/>
</dbReference>
<dbReference type="InterPro" id="IPR042171">
    <property type="entry name" value="Acyl-CoA_hotdog"/>
</dbReference>
<feature type="domain" description="Acyl-CoA thioesterase-like N-terminal HotDog" evidence="4">
    <location>
        <begin position="29"/>
        <end position="116"/>
    </location>
</feature>
<dbReference type="InterPro" id="IPR049450">
    <property type="entry name" value="ACOT8-like_C"/>
</dbReference>
<dbReference type="Proteomes" id="UP000235728">
    <property type="component" value="Unassembled WGS sequence"/>
</dbReference>
<dbReference type="AlphaFoldDB" id="A0A2N6P246"/>
<dbReference type="CDD" id="cd03445">
    <property type="entry name" value="Thioesterase_II_repeat2"/>
    <property type="match status" value="1"/>
</dbReference>
<feature type="region of interest" description="Disordered" evidence="3">
    <location>
        <begin position="291"/>
        <end position="315"/>
    </location>
</feature>
<dbReference type="Gene3D" id="2.40.160.210">
    <property type="entry name" value="Acyl-CoA thioesterase, double hotdog domain"/>
    <property type="match status" value="1"/>
</dbReference>
<evidence type="ECO:0000313" key="7">
    <source>
        <dbReference type="Proteomes" id="UP000235728"/>
    </source>
</evidence>
<evidence type="ECO:0000256" key="1">
    <source>
        <dbReference type="ARBA" id="ARBA00006538"/>
    </source>
</evidence>
<accession>A0A2N6P246</accession>
<evidence type="ECO:0000259" key="5">
    <source>
        <dbReference type="Pfam" id="PF20789"/>
    </source>
</evidence>
<reference evidence="6 7" key="1">
    <citation type="journal article" date="2016" name="Appl. Microbiol. Biotechnol.">
        <title>Characterization of T-DNA insertion mutants with decreased virulence in the entomopathogenic fungus Beauveria bassiana JEF-007.</title>
        <authorList>
            <person name="Kim S."/>
            <person name="Lee S.J."/>
            <person name="Nai Y.S."/>
            <person name="Yu J.S."/>
            <person name="Lee M.R."/>
            <person name="Yang Y.T."/>
            <person name="Kim J.S."/>
        </authorList>
    </citation>
    <scope>NUCLEOTIDE SEQUENCE [LARGE SCALE GENOMIC DNA]</scope>
    <source>
        <strain evidence="6 7">JEF-007</strain>
    </source>
</reference>
<keyword evidence="2" id="KW-0378">Hydrolase</keyword>
<dbReference type="PANTHER" id="PTHR11066:SF34">
    <property type="entry name" value="ACYL-COENZYME A THIOESTERASE 8"/>
    <property type="match status" value="1"/>
</dbReference>
<protein>
    <submittedName>
        <fullName evidence="6">Acyl-coenzyme A thioesterase 8</fullName>
    </submittedName>
</protein>
<dbReference type="SUPFAM" id="SSF54637">
    <property type="entry name" value="Thioesterase/thiol ester dehydrase-isomerase"/>
    <property type="match status" value="2"/>
</dbReference>
<evidence type="ECO:0000259" key="4">
    <source>
        <dbReference type="Pfam" id="PF13622"/>
    </source>
</evidence>
<dbReference type="PANTHER" id="PTHR11066">
    <property type="entry name" value="ACYL-COA THIOESTERASE"/>
    <property type="match status" value="1"/>
</dbReference>
<sequence>MEAAVACRAAPDQGPDVFVNKAPLYKPLWGRGAFGGAVLAQALSAAQATVPAGFVADTMHCHFFIAVKPDEPLYSHVERLRDGKSIAARSVRCTQQQQQQQQQSRGKCVFSAVLNFGRTAGRGPRMLQHQPASPVSPARVASIRGGGASVALSSTSRVDGDCPFESIRVRRGKQDDDDDDDDGHQRPEMQRIVQMTRAKLPSLTSSSSTTTTTTTTMTTQRTRGMGGDVALHQAALAYMTDNYFLGTVPRVHKARRFSNKGLVENVVRKLDESQQEAATDRFKMLAEEELADAEASRTSKGGAETTKDTSQASPPKIDMMVSLDHAIFFHNQDEVRADDWMVMEMETPWAGQDRGLVLERIWTADGVLVATCIQEGLFRLSQDAESHL</sequence>
<dbReference type="GO" id="GO:0047617">
    <property type="term" value="F:fatty acyl-CoA hydrolase activity"/>
    <property type="evidence" value="ECO:0007669"/>
    <property type="project" value="InterPro"/>
</dbReference>
<dbReference type="GO" id="GO:0006637">
    <property type="term" value="P:acyl-CoA metabolic process"/>
    <property type="evidence" value="ECO:0007669"/>
    <property type="project" value="InterPro"/>
</dbReference>
<feature type="compositionally biased region" description="Low complexity" evidence="3">
    <location>
        <begin position="204"/>
        <end position="219"/>
    </location>
</feature>
<evidence type="ECO:0000313" key="6">
    <source>
        <dbReference type="EMBL" id="PMB73601.1"/>
    </source>
</evidence>
<dbReference type="GO" id="GO:0009062">
    <property type="term" value="P:fatty acid catabolic process"/>
    <property type="evidence" value="ECO:0007669"/>
    <property type="project" value="TreeGrafter"/>
</dbReference>
<feature type="region of interest" description="Disordered" evidence="3">
    <location>
        <begin position="150"/>
        <end position="223"/>
    </location>
</feature>
<dbReference type="InterPro" id="IPR049449">
    <property type="entry name" value="TesB_ACOT8-like_N"/>
</dbReference>
<gene>
    <name evidence="6" type="primary">ACOT8_0</name>
    <name evidence="6" type="ORF">BM221_001024</name>
</gene>
<comment type="caution">
    <text evidence="6">The sequence shown here is derived from an EMBL/GenBank/DDBJ whole genome shotgun (WGS) entry which is preliminary data.</text>
</comment>
<evidence type="ECO:0000256" key="3">
    <source>
        <dbReference type="SAM" id="MobiDB-lite"/>
    </source>
</evidence>
<dbReference type="EMBL" id="MRVG01000001">
    <property type="protein sequence ID" value="PMB73601.1"/>
    <property type="molecule type" value="Genomic_DNA"/>
</dbReference>
<dbReference type="InterPro" id="IPR003703">
    <property type="entry name" value="Acyl_CoA_thio"/>
</dbReference>
<dbReference type="Pfam" id="PF20789">
    <property type="entry name" value="4HBT_3C"/>
    <property type="match status" value="1"/>
</dbReference>
<comment type="similarity">
    <text evidence="1">Belongs to the C/M/P thioester hydrolase family.</text>
</comment>
<proteinExistence type="inferred from homology"/>
<name>A0A2N6P246_BEABA</name>
<dbReference type="OMA" id="WSGHERG"/>